<dbReference type="InterPro" id="IPR036047">
    <property type="entry name" value="F-box-like_dom_sf"/>
</dbReference>
<evidence type="ECO:0000256" key="1">
    <source>
        <dbReference type="SAM" id="MobiDB-lite"/>
    </source>
</evidence>
<dbReference type="EMBL" id="JABCKI010000115">
    <property type="protein sequence ID" value="KAG5652573.1"/>
    <property type="molecule type" value="Genomic_DNA"/>
</dbReference>
<feature type="compositionally biased region" description="Polar residues" evidence="1">
    <location>
        <begin position="44"/>
        <end position="54"/>
    </location>
</feature>
<reference evidence="2" key="1">
    <citation type="submission" date="2021-02" db="EMBL/GenBank/DDBJ databases">
        <authorList>
            <person name="Nieuwenhuis M."/>
            <person name="Van De Peppel L.J.J."/>
        </authorList>
    </citation>
    <scope>NUCLEOTIDE SEQUENCE</scope>
    <source>
        <strain evidence="2">D49</strain>
    </source>
</reference>
<feature type="region of interest" description="Disordered" evidence="1">
    <location>
        <begin position="24"/>
        <end position="54"/>
    </location>
</feature>
<dbReference type="PANTHER" id="PTHR13318">
    <property type="entry name" value="PARTNER OF PAIRED, ISOFORM B-RELATED"/>
    <property type="match status" value="1"/>
</dbReference>
<accession>A0A9P7KJF0</accession>
<keyword evidence="3" id="KW-1185">Reference proteome</keyword>
<dbReference type="SMART" id="SM00367">
    <property type="entry name" value="LRR_CC"/>
    <property type="match status" value="7"/>
</dbReference>
<sequence>MSHTHDIDNEENLFHFDPCDQSDLLAPVAGPPHNSLEHSPQMPSPSGLSTSGETVASDVQAVGKGKGVTKPLAIRASPTSAHNLFDMADSASASGSHPALLLTPLTPSSFHQYSSFYEDIRSPEIYDTATAEANLESLGGSSWKGKEKERPPVLPPLVFPPTELDYRPSSPSPLRSPSPGPSSYGSSYVPPLHRVSSHPEPQSDYTGSPPSLPNPDTRVPPPLQRRRSLSSLPVRSDQFIPARSMKQIKSKLAPSQMPSNLTRKLLFRKSPEPGIPDLVKAKTIDDGEIPDAFTTGLKVDELDMTIPRFSSLRLQDMNSRPNILHFNATPLRHKPRSSSSPFPLSALDIVHIPPADIFAPFPLLVRNYFDEFLPRELRLLVFEALIGLHEADYARAIDTGRWSVGKASSSKNKWISRDRGFRELVKLSRVSKSWMALAFDGQLWADLDLRSFPNIPESLVLRLTSIGGQHTKVLDLSGHSRISAQKFLDMADHFCVNASPEIDSLCYTQLTVINLQGCSSLTTRSLHHLLVRSRSLQKLSVKALAAVTNTTCDILATYCPQLTSLDVSRCINLDASGIRNMATATIDRGEHLLLKELRVGGLKNVDDRTMGVLGRATPFLEVLDLSYMRQLHNSAIEAFVACEDDLAEEGTDTILVSPRDIGRESDEFRIRRRVTRLRHLSLAYCLLLTDDVCSNLAHSVPHLEFLELGGIGADMNDGGLVRLLNTTPHIRRVDLEDALHITDAVLAALTPSSSTRPDAKAPQEPGHALEYLNISFASEVTDEALFRLIRRCKRLRELEVDNTRVSGEVLKDFVRQCRKRDVKDAKMTVVDCRGVTESTVRDLAGSTRPRMGWRAYEARKLVYLDARDENEDEMKIGQDECDEKRVVVKSFYSWQTVDAVKSAREKRRKASRRGSGIDVEDAGGRALRWWSPGARRSPSPLNIADTEGCTIM</sequence>
<dbReference type="OrthoDB" id="550575at2759"/>
<comment type="caution">
    <text evidence="2">The sequence shown here is derived from an EMBL/GenBank/DDBJ whole genome shotgun (WGS) entry which is preliminary data.</text>
</comment>
<dbReference type="AlphaFoldDB" id="A0A9P7KJF0"/>
<evidence type="ECO:0000313" key="3">
    <source>
        <dbReference type="Proteomes" id="UP000717328"/>
    </source>
</evidence>
<dbReference type="InterPro" id="IPR006553">
    <property type="entry name" value="Leu-rich_rpt_Cys-con_subtyp"/>
</dbReference>
<gene>
    <name evidence="2" type="ORF">H0H81_004533</name>
</gene>
<feature type="compositionally biased region" description="Pro residues" evidence="1">
    <location>
        <begin position="210"/>
        <end position="223"/>
    </location>
</feature>
<dbReference type="PANTHER" id="PTHR13318:SF190">
    <property type="entry name" value="PARTNER OF PAIRED, ISOFORM B"/>
    <property type="match status" value="1"/>
</dbReference>
<organism evidence="2 3">
    <name type="scientific">Sphagnurus paluster</name>
    <dbReference type="NCBI Taxonomy" id="117069"/>
    <lineage>
        <taxon>Eukaryota</taxon>
        <taxon>Fungi</taxon>
        <taxon>Dikarya</taxon>
        <taxon>Basidiomycota</taxon>
        <taxon>Agaricomycotina</taxon>
        <taxon>Agaricomycetes</taxon>
        <taxon>Agaricomycetidae</taxon>
        <taxon>Agaricales</taxon>
        <taxon>Tricholomatineae</taxon>
        <taxon>Lyophyllaceae</taxon>
        <taxon>Sphagnurus</taxon>
    </lineage>
</organism>
<dbReference type="SUPFAM" id="SSF81383">
    <property type="entry name" value="F-box domain"/>
    <property type="match status" value="1"/>
</dbReference>
<name>A0A9P7KJF0_9AGAR</name>
<dbReference type="GO" id="GO:0019005">
    <property type="term" value="C:SCF ubiquitin ligase complex"/>
    <property type="evidence" value="ECO:0007669"/>
    <property type="project" value="TreeGrafter"/>
</dbReference>
<protein>
    <recommendedName>
        <fullName evidence="4">F-box domain-containing protein</fullName>
    </recommendedName>
</protein>
<reference evidence="2" key="2">
    <citation type="submission" date="2021-10" db="EMBL/GenBank/DDBJ databases">
        <title>Phylogenomics reveals ancestral predisposition of the termite-cultivated fungus Termitomyces towards a domesticated lifestyle.</title>
        <authorList>
            <person name="Auxier B."/>
            <person name="Grum-Grzhimaylo A."/>
            <person name="Cardenas M.E."/>
            <person name="Lodge J.D."/>
            <person name="Laessoe T."/>
            <person name="Pedersen O."/>
            <person name="Smith M.E."/>
            <person name="Kuyper T.W."/>
            <person name="Franco-Molano E.A."/>
            <person name="Baroni T.J."/>
            <person name="Aanen D.K."/>
        </authorList>
    </citation>
    <scope>NUCLEOTIDE SEQUENCE</scope>
    <source>
        <strain evidence="2">D49</strain>
    </source>
</reference>
<dbReference type="GO" id="GO:0031146">
    <property type="term" value="P:SCF-dependent proteasomal ubiquitin-dependent protein catabolic process"/>
    <property type="evidence" value="ECO:0007669"/>
    <property type="project" value="TreeGrafter"/>
</dbReference>
<dbReference type="SUPFAM" id="SSF52047">
    <property type="entry name" value="RNI-like"/>
    <property type="match status" value="1"/>
</dbReference>
<feature type="compositionally biased region" description="Low complexity" evidence="1">
    <location>
        <begin position="181"/>
        <end position="192"/>
    </location>
</feature>
<evidence type="ECO:0000313" key="2">
    <source>
        <dbReference type="EMBL" id="KAG5652573.1"/>
    </source>
</evidence>
<dbReference type="Gene3D" id="3.80.10.10">
    <property type="entry name" value="Ribonuclease Inhibitor"/>
    <property type="match status" value="2"/>
</dbReference>
<dbReference type="InterPro" id="IPR032675">
    <property type="entry name" value="LRR_dom_sf"/>
</dbReference>
<evidence type="ECO:0008006" key="4">
    <source>
        <dbReference type="Google" id="ProtNLM"/>
    </source>
</evidence>
<feature type="compositionally biased region" description="Polar residues" evidence="1">
    <location>
        <begin position="199"/>
        <end position="209"/>
    </location>
</feature>
<feature type="region of interest" description="Disordered" evidence="1">
    <location>
        <begin position="139"/>
        <end position="243"/>
    </location>
</feature>
<dbReference type="Proteomes" id="UP000717328">
    <property type="component" value="Unassembled WGS sequence"/>
</dbReference>
<proteinExistence type="predicted"/>
<feature type="compositionally biased region" description="Pro residues" evidence="1">
    <location>
        <begin position="170"/>
        <end position="180"/>
    </location>
</feature>